<feature type="region of interest" description="Disordered" evidence="1">
    <location>
        <begin position="1"/>
        <end position="28"/>
    </location>
</feature>
<evidence type="ECO:0000256" key="1">
    <source>
        <dbReference type="SAM" id="MobiDB-lite"/>
    </source>
</evidence>
<dbReference type="EMBL" id="HBUE01192963">
    <property type="protein sequence ID" value="CAG6526059.1"/>
    <property type="molecule type" value="Transcribed_RNA"/>
</dbReference>
<accession>A0A8D8JVR4</accession>
<dbReference type="EMBL" id="HBUE01192964">
    <property type="protein sequence ID" value="CAG6526062.1"/>
    <property type="molecule type" value="Transcribed_RNA"/>
</dbReference>
<proteinExistence type="predicted"/>
<dbReference type="EMBL" id="HBUE01298919">
    <property type="protein sequence ID" value="CAG6577770.1"/>
    <property type="molecule type" value="Transcribed_RNA"/>
</dbReference>
<sequence>MVSTTAGRRGLRRVTPANRLSGSSSRRSSEREKVDRVLRFWEMRLKSCGGGWGEVGVDSSRYSEMEYWESRLEKRSASRMSSMLEAMLDSDRLCWERILRRSRTTGGSEEAFGIARLLTRRFSMLVDEIRFLLMMSTTWLRCHLLDSFDSNRFFIRATTFRRWTSLRMAESSPMRPPVSTTLSSSVQFRLLSVPPD</sequence>
<name>A0A8D8JVR4_CULPI</name>
<dbReference type="EMBL" id="HBUE01298920">
    <property type="protein sequence ID" value="CAG6577773.1"/>
    <property type="molecule type" value="Transcribed_RNA"/>
</dbReference>
<organism evidence="2">
    <name type="scientific">Culex pipiens</name>
    <name type="common">House mosquito</name>
    <dbReference type="NCBI Taxonomy" id="7175"/>
    <lineage>
        <taxon>Eukaryota</taxon>
        <taxon>Metazoa</taxon>
        <taxon>Ecdysozoa</taxon>
        <taxon>Arthropoda</taxon>
        <taxon>Hexapoda</taxon>
        <taxon>Insecta</taxon>
        <taxon>Pterygota</taxon>
        <taxon>Neoptera</taxon>
        <taxon>Endopterygota</taxon>
        <taxon>Diptera</taxon>
        <taxon>Nematocera</taxon>
        <taxon>Culicoidea</taxon>
        <taxon>Culicidae</taxon>
        <taxon>Culicinae</taxon>
        <taxon>Culicini</taxon>
        <taxon>Culex</taxon>
        <taxon>Culex</taxon>
    </lineage>
</organism>
<protein>
    <submittedName>
        <fullName evidence="2">(northern house mosquito) hypothetical protein</fullName>
    </submittedName>
</protein>
<reference evidence="2" key="1">
    <citation type="submission" date="2021-05" db="EMBL/GenBank/DDBJ databases">
        <authorList>
            <person name="Alioto T."/>
            <person name="Alioto T."/>
            <person name="Gomez Garrido J."/>
        </authorList>
    </citation>
    <scope>NUCLEOTIDE SEQUENCE</scope>
</reference>
<evidence type="ECO:0000313" key="2">
    <source>
        <dbReference type="EMBL" id="CAG6577773.1"/>
    </source>
</evidence>
<dbReference type="AlphaFoldDB" id="A0A8D8JVR4"/>